<dbReference type="InterPro" id="IPR010666">
    <property type="entry name" value="Znf_GRF"/>
</dbReference>
<feature type="binding site" evidence="10">
    <location>
        <position position="164"/>
    </location>
    <ligand>
        <name>Mg(2+)</name>
        <dbReference type="ChEBI" id="CHEBI:18420"/>
        <label>1</label>
    </ligand>
</feature>
<feature type="active site" description="Proton donor/acceptor" evidence="9">
    <location>
        <position position="164"/>
    </location>
</feature>
<feature type="domain" description="GRF-type" evidence="15">
    <location>
        <begin position="514"/>
        <end position="571"/>
    </location>
</feature>
<sequence>MFDILEADVVCFQELKIQSKDLRDDMVLIPGWDSYFTFPKHKKGYSGVAIYTRQSKISPIKAEEGITGHLLPTGAARNTSYRDLPEDQQIGGYPTIDKEDGVVLDSEGRGLVVDFGLFVLIGTYCPVGREDSARQDFRMAWLKALDERIRNLTKMGKRVVTVGDLNIAPEPIDSADAWEMQKRLGPDSSEMLEWNETPAKKLLRNLCEPSEEAVMVDVVRQFFPDRVAMYTHWETKINARPGNYGSRIDYVVASSSMKDWFESADIQNGLHGSDHCPVYAVLKPEIELDSEKRVLLDLVNPTGVFVGGERKQELLPPPKMSARLIPHFRGRRSIKDMFQRKTVAKVVSMAGSSTQEPVGPSGENGKARVLAPAEDADLPSTQVEPGSRLAKRPLDNEPNDDPLDLPEPSQSTPKKARTTAVAWTVKLSKSRQTGRSSQSPMKPSSQYTSTLIASESSIPADCLENSSQLSVVSNDDETTSEAPKPDTTPKKIVDLAESRASWNKLFTKPSAPLCDGHSEPAKKMQTRKPGLNNGRWFWMCARPVGPSGPKERSGRSNDEWRCDYFKWYSGRHGYELTNSTIPLPTAMASRGKGSTATNWSGGNDEVSRDDDLFQP</sequence>
<dbReference type="PROSITE" id="PS51435">
    <property type="entry name" value="AP_NUCLEASE_F1_4"/>
    <property type="match status" value="1"/>
</dbReference>
<evidence type="ECO:0000256" key="9">
    <source>
        <dbReference type="PIRSR" id="PIRSR604808-1"/>
    </source>
</evidence>
<dbReference type="GO" id="GO:0008081">
    <property type="term" value="F:phosphoric diester hydrolase activity"/>
    <property type="evidence" value="ECO:0007669"/>
    <property type="project" value="TreeGrafter"/>
</dbReference>
<keyword evidence="7 10" id="KW-0460">Magnesium</keyword>
<evidence type="ECO:0000259" key="15">
    <source>
        <dbReference type="PROSITE" id="PS51999"/>
    </source>
</evidence>
<dbReference type="PANTHER" id="PTHR22748:SF4">
    <property type="entry name" value="DNA-(APURINIC OR APYRIMIDINIC SITE) ENDONUCLEASE 2"/>
    <property type="match status" value="1"/>
</dbReference>
<feature type="binding site" evidence="10">
    <location>
        <position position="166"/>
    </location>
    <ligand>
        <name>Mg(2+)</name>
        <dbReference type="ChEBI" id="CHEBI:18420"/>
        <label>1</label>
    </ligand>
</feature>
<evidence type="ECO:0000256" key="3">
    <source>
        <dbReference type="ARBA" id="ARBA00022723"/>
    </source>
</evidence>
<feature type="active site" evidence="9">
    <location>
        <position position="124"/>
    </location>
</feature>
<feature type="binding site" evidence="10">
    <location>
        <position position="14"/>
    </location>
    <ligand>
        <name>Mg(2+)</name>
        <dbReference type="ChEBI" id="CHEBI:18420"/>
        <label>1</label>
    </ligand>
</feature>
<comment type="similarity">
    <text evidence="2 13">Belongs to the DNA repair enzymes AP/ExoA family.</text>
</comment>
<dbReference type="NCBIfam" id="TIGR00633">
    <property type="entry name" value="xth"/>
    <property type="match status" value="1"/>
</dbReference>
<keyword evidence="13" id="KW-0227">DNA damage</keyword>
<dbReference type="GO" id="GO:0008311">
    <property type="term" value="F:double-stranded DNA 3'-5' DNA exonuclease activity"/>
    <property type="evidence" value="ECO:0007669"/>
    <property type="project" value="TreeGrafter"/>
</dbReference>
<evidence type="ECO:0000256" key="12">
    <source>
        <dbReference type="PROSITE-ProRule" id="PRU01343"/>
    </source>
</evidence>
<evidence type="ECO:0000256" key="14">
    <source>
        <dbReference type="SAM" id="MobiDB-lite"/>
    </source>
</evidence>
<evidence type="ECO:0000313" key="17">
    <source>
        <dbReference type="EMBL" id="KAF3124006.1"/>
    </source>
</evidence>
<evidence type="ECO:0000256" key="4">
    <source>
        <dbReference type="ARBA" id="ARBA00022771"/>
    </source>
</evidence>
<dbReference type="GO" id="GO:0003677">
    <property type="term" value="F:DNA binding"/>
    <property type="evidence" value="ECO:0007669"/>
    <property type="project" value="InterPro"/>
</dbReference>
<dbReference type="EMBL" id="WIQZ01000104">
    <property type="protein sequence ID" value="KAF3124006.1"/>
    <property type="molecule type" value="Genomic_DNA"/>
</dbReference>
<feature type="binding site" evidence="10">
    <location>
        <position position="274"/>
    </location>
    <ligand>
        <name>Mg(2+)</name>
        <dbReference type="ChEBI" id="CHEBI:18420"/>
        <label>1</label>
    </ligand>
</feature>
<dbReference type="EC" id="3.1.-.-" evidence="13"/>
<feature type="site" description="Interaction with DNA substrate" evidence="11">
    <location>
        <position position="275"/>
    </location>
</feature>
<keyword evidence="5" id="KW-0378">Hydrolase</keyword>
<dbReference type="PROSITE" id="PS51999">
    <property type="entry name" value="ZF_GRF"/>
    <property type="match status" value="1"/>
</dbReference>
<feature type="compositionally biased region" description="Basic and acidic residues" evidence="14">
    <location>
        <begin position="605"/>
        <end position="615"/>
    </location>
</feature>
<dbReference type="FunFam" id="3.60.10.10:FF:000079">
    <property type="entry name" value="DNA-(apurinic or apyrimidinic site) lyase"/>
    <property type="match status" value="1"/>
</dbReference>
<feature type="region of interest" description="Disordered" evidence="14">
    <location>
        <begin position="586"/>
        <end position="615"/>
    </location>
</feature>
<feature type="active site" description="Proton acceptor" evidence="9">
    <location>
        <position position="275"/>
    </location>
</feature>
<dbReference type="InterPro" id="IPR005135">
    <property type="entry name" value="Endo/exonuclease/phosphatase"/>
</dbReference>
<evidence type="ECO:0000256" key="5">
    <source>
        <dbReference type="ARBA" id="ARBA00022801"/>
    </source>
</evidence>
<name>A0A7C8NS48_ORBOL</name>
<feature type="site" description="Important for catalytic activity" evidence="11">
    <location>
        <position position="249"/>
    </location>
</feature>
<evidence type="ECO:0000313" key="18">
    <source>
        <dbReference type="Proteomes" id="UP000475325"/>
    </source>
</evidence>
<keyword evidence="8" id="KW-0539">Nucleus</keyword>
<dbReference type="InterPro" id="IPR036691">
    <property type="entry name" value="Endo/exonu/phosph_ase_sf"/>
</dbReference>
<feature type="binding site" evidence="10">
    <location>
        <position position="275"/>
    </location>
    <ligand>
        <name>Mg(2+)</name>
        <dbReference type="ChEBI" id="CHEBI:18420"/>
        <label>1</label>
    </ligand>
</feature>
<feature type="compositionally biased region" description="Polar residues" evidence="14">
    <location>
        <begin position="592"/>
        <end position="601"/>
    </location>
</feature>
<dbReference type="InterPro" id="IPR020848">
    <property type="entry name" value="AP_endonuclease_F1_CS"/>
</dbReference>
<dbReference type="Proteomes" id="UP000475325">
    <property type="component" value="Unassembled WGS sequence"/>
</dbReference>
<comment type="cofactor">
    <cofactor evidence="1">
        <name>Mn(2+)</name>
        <dbReference type="ChEBI" id="CHEBI:29035"/>
    </cofactor>
</comment>
<comment type="cofactor">
    <cofactor evidence="10 13">
        <name>Mg(2+)</name>
        <dbReference type="ChEBI" id="CHEBI:18420"/>
    </cofactor>
    <cofactor evidence="10 13">
        <name>Mn(2+)</name>
        <dbReference type="ChEBI" id="CHEBI:29035"/>
    </cofactor>
    <text evidence="10 13">Probably binds two magnesium or manganese ions per subunit.</text>
</comment>
<dbReference type="Proteomes" id="UP000480548">
    <property type="component" value="Unassembled WGS sequence"/>
</dbReference>
<dbReference type="Pfam" id="PF03372">
    <property type="entry name" value="Exo_endo_phos"/>
    <property type="match status" value="1"/>
</dbReference>
<gene>
    <name evidence="17" type="primary">APN2</name>
    <name evidence="16" type="ORF">TWF102_003369</name>
    <name evidence="17" type="ORF">TWF703_000582</name>
</gene>
<comment type="caution">
    <text evidence="17">The sequence shown here is derived from an EMBL/GenBank/DDBJ whole genome shotgun (WGS) entry which is preliminary data.</text>
</comment>
<keyword evidence="3 10" id="KW-0479">Metal-binding</keyword>
<dbReference type="PANTHER" id="PTHR22748">
    <property type="entry name" value="AP ENDONUCLEASE"/>
    <property type="match status" value="1"/>
</dbReference>
<organism evidence="17 19">
    <name type="scientific">Orbilia oligospora</name>
    <name type="common">Nematode-trapping fungus</name>
    <name type="synonym">Arthrobotrys oligospora</name>
    <dbReference type="NCBI Taxonomy" id="2813651"/>
    <lineage>
        <taxon>Eukaryota</taxon>
        <taxon>Fungi</taxon>
        <taxon>Dikarya</taxon>
        <taxon>Ascomycota</taxon>
        <taxon>Pezizomycotina</taxon>
        <taxon>Orbiliomycetes</taxon>
        <taxon>Orbiliales</taxon>
        <taxon>Orbiliaceae</taxon>
        <taxon>Orbilia</taxon>
    </lineage>
</organism>
<evidence type="ECO:0000256" key="8">
    <source>
        <dbReference type="ARBA" id="ARBA00023242"/>
    </source>
</evidence>
<dbReference type="InterPro" id="IPR004808">
    <property type="entry name" value="AP_endonuc_1"/>
</dbReference>
<dbReference type="Gene3D" id="3.60.10.10">
    <property type="entry name" value="Endonuclease/exonuclease/phosphatase"/>
    <property type="match status" value="1"/>
</dbReference>
<keyword evidence="10" id="KW-0464">Manganese</keyword>
<keyword evidence="6" id="KW-0862">Zinc</keyword>
<keyword evidence="4 12" id="KW-0863">Zinc-finger</keyword>
<proteinExistence type="inferred from homology"/>
<evidence type="ECO:0000256" key="10">
    <source>
        <dbReference type="PIRSR" id="PIRSR604808-2"/>
    </source>
</evidence>
<evidence type="ECO:0000256" key="2">
    <source>
        <dbReference type="ARBA" id="ARBA00007092"/>
    </source>
</evidence>
<evidence type="ECO:0000313" key="16">
    <source>
        <dbReference type="EMBL" id="KAF3103988.1"/>
    </source>
</evidence>
<evidence type="ECO:0000256" key="1">
    <source>
        <dbReference type="ARBA" id="ARBA00001936"/>
    </source>
</evidence>
<evidence type="ECO:0000256" key="13">
    <source>
        <dbReference type="RuleBase" id="RU362131"/>
    </source>
</evidence>
<evidence type="ECO:0000256" key="11">
    <source>
        <dbReference type="PIRSR" id="PIRSR604808-3"/>
    </source>
</evidence>
<feature type="region of interest" description="Disordered" evidence="14">
    <location>
        <begin position="469"/>
        <end position="490"/>
    </location>
</feature>
<evidence type="ECO:0000256" key="7">
    <source>
        <dbReference type="ARBA" id="ARBA00022842"/>
    </source>
</evidence>
<accession>A0A7C8NS48</accession>
<dbReference type="GO" id="GO:0005634">
    <property type="term" value="C:nucleus"/>
    <property type="evidence" value="ECO:0007669"/>
    <property type="project" value="TreeGrafter"/>
</dbReference>
<dbReference type="GO" id="GO:0006284">
    <property type="term" value="P:base-excision repair"/>
    <property type="evidence" value="ECO:0007669"/>
    <property type="project" value="TreeGrafter"/>
</dbReference>
<feature type="site" description="Transition state stabilizer" evidence="11">
    <location>
        <position position="166"/>
    </location>
</feature>
<dbReference type="GO" id="GO:0003906">
    <property type="term" value="F:DNA-(apurinic or apyrimidinic site) endonuclease activity"/>
    <property type="evidence" value="ECO:0007669"/>
    <property type="project" value="TreeGrafter"/>
</dbReference>
<feature type="compositionally biased region" description="Polar residues" evidence="14">
    <location>
        <begin position="430"/>
        <end position="451"/>
    </location>
</feature>
<feature type="region of interest" description="Disordered" evidence="14">
    <location>
        <begin position="372"/>
        <end position="451"/>
    </location>
</feature>
<dbReference type="EMBL" id="WIQW01000017">
    <property type="protein sequence ID" value="KAF3103988.1"/>
    <property type="molecule type" value="Genomic_DNA"/>
</dbReference>
<keyword evidence="17" id="KW-0255">Endonuclease</keyword>
<keyword evidence="13" id="KW-0234">DNA repair</keyword>
<dbReference type="GO" id="GO:0008270">
    <property type="term" value="F:zinc ion binding"/>
    <property type="evidence" value="ECO:0007669"/>
    <property type="project" value="UniProtKB-KW"/>
</dbReference>
<evidence type="ECO:0000313" key="19">
    <source>
        <dbReference type="Proteomes" id="UP000480548"/>
    </source>
</evidence>
<keyword evidence="17" id="KW-0540">Nuclease</keyword>
<dbReference type="PROSITE" id="PS00728">
    <property type="entry name" value="AP_NUCLEASE_F1_3"/>
    <property type="match status" value="1"/>
</dbReference>
<evidence type="ECO:0000256" key="6">
    <source>
        <dbReference type="ARBA" id="ARBA00022833"/>
    </source>
</evidence>
<dbReference type="SUPFAM" id="SSF56219">
    <property type="entry name" value="DNase I-like"/>
    <property type="match status" value="1"/>
</dbReference>
<reference evidence="18 19" key="1">
    <citation type="submission" date="2019-06" db="EMBL/GenBank/DDBJ databases">
        <authorList>
            <person name="Palmer J.M."/>
        </authorList>
    </citation>
    <scope>NUCLEOTIDE SEQUENCE [LARGE SCALE GENOMIC DNA]</scope>
    <source>
        <strain evidence="16 18">TWF102</strain>
        <strain evidence="17 19">TWF703</strain>
    </source>
</reference>
<protein>
    <recommendedName>
        <fullName evidence="13">DNA-(apurinic or apyrimidinic site) endonuclease</fullName>
        <ecNumber evidence="13">3.1.-.-</ecNumber>
    </recommendedName>
</protein>
<dbReference type="AlphaFoldDB" id="A0A7C8NS48"/>